<evidence type="ECO:0000313" key="3">
    <source>
        <dbReference type="EMBL" id="RGD72744.1"/>
    </source>
</evidence>
<organism evidence="3 4">
    <name type="scientific">Faecalicoccus pleomorphus</name>
    <dbReference type="NCBI Taxonomy" id="1323"/>
    <lineage>
        <taxon>Bacteria</taxon>
        <taxon>Bacillati</taxon>
        <taxon>Bacillota</taxon>
        <taxon>Erysipelotrichia</taxon>
        <taxon>Erysipelotrichales</taxon>
        <taxon>Erysipelotrichaceae</taxon>
        <taxon>Faecalicoccus</taxon>
    </lineage>
</organism>
<dbReference type="AlphaFoldDB" id="A0A3E3DTX3"/>
<dbReference type="Gene3D" id="1.10.10.10">
    <property type="entry name" value="Winged helix-like DNA-binding domain superfamily/Winged helix DNA-binding domain"/>
    <property type="match status" value="2"/>
</dbReference>
<dbReference type="GO" id="GO:0006270">
    <property type="term" value="P:DNA replication initiation"/>
    <property type="evidence" value="ECO:0007669"/>
    <property type="project" value="InterPro"/>
</dbReference>
<dbReference type="SUPFAM" id="SSF46785">
    <property type="entry name" value="Winged helix' DNA-binding domain"/>
    <property type="match status" value="2"/>
</dbReference>
<reference evidence="3 4" key="1">
    <citation type="submission" date="2018-08" db="EMBL/GenBank/DDBJ databases">
        <title>A genome reference for cultivated species of the human gut microbiota.</title>
        <authorList>
            <person name="Zou Y."/>
            <person name="Xue W."/>
            <person name="Luo G."/>
        </authorList>
    </citation>
    <scope>NUCLEOTIDE SEQUENCE [LARGE SCALE GENOMIC DNA]</scope>
    <source>
        <strain evidence="3 4">TF08-11</strain>
    </source>
</reference>
<accession>A0A3E3DTX3</accession>
<dbReference type="InterPro" id="IPR036388">
    <property type="entry name" value="WH-like_DNA-bd_sf"/>
</dbReference>
<comment type="similarity">
    <text evidence="1">Belongs to the initiator RepB protein family.</text>
</comment>
<evidence type="ECO:0000313" key="4">
    <source>
        <dbReference type="Proteomes" id="UP000260721"/>
    </source>
</evidence>
<sequence>MSDFDINNKVVQTNELVREANWTLDTVSLKLFKTLVSCINTLDPPEDNTVSISKKELYDLLGSDSKNNYDYLKNKLRALQGTTIKLHDNTEEEAYITLITKTVWRKKENIVSCTFNEEIMPYLIEMHALFLQYEVGNIKKIDTKYGLILYEYLLSMARQEQATATNPKYEYKISMKRLRGLTGTEKKYKLFKDFEKKVLRNAEQDINTAGVEYLMRYTKNKIGRSIEAITFNIRVRTSILEDKFFEIKNPNLMDQSI</sequence>
<comment type="caution">
    <text evidence="3">The sequence shown here is derived from an EMBL/GenBank/DDBJ whole genome shotgun (WGS) entry which is preliminary data.</text>
</comment>
<feature type="domain" description="Initiator Rep protein WH1" evidence="2">
    <location>
        <begin position="9"/>
        <end position="153"/>
    </location>
</feature>
<protein>
    <submittedName>
        <fullName evidence="3">Replication initiation protein</fullName>
    </submittedName>
</protein>
<dbReference type="Proteomes" id="UP000260721">
    <property type="component" value="Unassembled WGS sequence"/>
</dbReference>
<evidence type="ECO:0000256" key="1">
    <source>
        <dbReference type="ARBA" id="ARBA00038283"/>
    </source>
</evidence>
<dbReference type="EMBL" id="QUSK01000047">
    <property type="protein sequence ID" value="RGD72744.1"/>
    <property type="molecule type" value="Genomic_DNA"/>
</dbReference>
<gene>
    <name evidence="3" type="ORF">DXC78_12605</name>
</gene>
<dbReference type="GO" id="GO:0003887">
    <property type="term" value="F:DNA-directed DNA polymerase activity"/>
    <property type="evidence" value="ECO:0007669"/>
    <property type="project" value="InterPro"/>
</dbReference>
<dbReference type="InterPro" id="IPR000525">
    <property type="entry name" value="Initiator_Rep_WH1"/>
</dbReference>
<dbReference type="Pfam" id="PF21205">
    <property type="entry name" value="Rep3_C"/>
    <property type="match status" value="1"/>
</dbReference>
<proteinExistence type="inferred from homology"/>
<evidence type="ECO:0000259" key="2">
    <source>
        <dbReference type="Pfam" id="PF01051"/>
    </source>
</evidence>
<dbReference type="RefSeq" id="WP_117447345.1">
    <property type="nucleotide sequence ID" value="NZ_QUSK01000047.1"/>
</dbReference>
<name>A0A3E3DTX3_9FIRM</name>
<dbReference type="InterPro" id="IPR036390">
    <property type="entry name" value="WH_DNA-bd_sf"/>
</dbReference>
<dbReference type="Pfam" id="PF01051">
    <property type="entry name" value="Rep3_N"/>
    <property type="match status" value="1"/>
</dbReference>